<dbReference type="PANTHER" id="PTHR23028:SF53">
    <property type="entry name" value="ACYL_TRANSF_3 DOMAIN-CONTAINING PROTEIN"/>
    <property type="match status" value="1"/>
</dbReference>
<dbReference type="Proteomes" id="UP000030988">
    <property type="component" value="Unassembled WGS sequence"/>
</dbReference>
<feature type="transmembrane region" description="Helical" evidence="1">
    <location>
        <begin position="208"/>
        <end position="227"/>
    </location>
</feature>
<sequence>MQQREHWKELDGLRGVLALGVVLFHFGFNSFTARHGWAGVQFPLAVDVFFLLSGFVLAYSARNGIDPGRFLYRRFWRLSPVFYITLLMAVLVSSDEPHPLEALAAVPWLGQTPINSPSWSVSWEFYLPVIAVLSGVRIPQKAVRPLLVLSLVGLGLADIWVETLWVYPLRALFGLSGGYLLYRSGFDLKVPMLLPVGLLGLSMTAAQYAPVVAFTAPFFACASILAGRHSNTALSTPPIQLLGTLSYTLYLAHMPVFMLMEQVANVDQNPLAKVVALVISLAVAGILTVCVERPLMRGFRRLPAASAP</sequence>
<dbReference type="RefSeq" id="WP_039093535.1">
    <property type="nucleotide sequence ID" value="NZ_JTDN01000001.1"/>
</dbReference>
<feature type="transmembrane region" description="Helical" evidence="1">
    <location>
        <begin position="146"/>
        <end position="167"/>
    </location>
</feature>
<dbReference type="GO" id="GO:0016747">
    <property type="term" value="F:acyltransferase activity, transferring groups other than amino-acyl groups"/>
    <property type="evidence" value="ECO:0007669"/>
    <property type="project" value="InterPro"/>
</dbReference>
<name>A0A0B2BV46_9SPHN</name>
<feature type="transmembrane region" description="Helical" evidence="1">
    <location>
        <begin position="40"/>
        <end position="59"/>
    </location>
</feature>
<evidence type="ECO:0000256" key="1">
    <source>
        <dbReference type="SAM" id="Phobius"/>
    </source>
</evidence>
<dbReference type="InterPro" id="IPR050879">
    <property type="entry name" value="Acyltransferase_3"/>
</dbReference>
<feature type="domain" description="Acyltransferase 3" evidence="2">
    <location>
        <begin position="8"/>
        <end position="288"/>
    </location>
</feature>
<evidence type="ECO:0000259" key="2">
    <source>
        <dbReference type="Pfam" id="PF01757"/>
    </source>
</evidence>
<evidence type="ECO:0000313" key="3">
    <source>
        <dbReference type="EMBL" id="KHL25279.1"/>
    </source>
</evidence>
<keyword evidence="1" id="KW-0472">Membrane</keyword>
<dbReference type="InterPro" id="IPR002656">
    <property type="entry name" value="Acyl_transf_3_dom"/>
</dbReference>
<dbReference type="GO" id="GO:0000271">
    <property type="term" value="P:polysaccharide biosynthetic process"/>
    <property type="evidence" value="ECO:0007669"/>
    <property type="project" value="TreeGrafter"/>
</dbReference>
<feature type="transmembrane region" description="Helical" evidence="1">
    <location>
        <begin position="114"/>
        <end position="134"/>
    </location>
</feature>
<feature type="transmembrane region" description="Helical" evidence="1">
    <location>
        <begin position="75"/>
        <end position="94"/>
    </location>
</feature>
<feature type="transmembrane region" description="Helical" evidence="1">
    <location>
        <begin position="12"/>
        <end position="28"/>
    </location>
</feature>
<dbReference type="STRING" id="1572751.PK98_00555"/>
<reference evidence="3 4" key="1">
    <citation type="submission" date="2014-11" db="EMBL/GenBank/DDBJ databases">
        <title>Draft genome sequence of Kirrobacter mercurialis.</title>
        <authorList>
            <person name="Coil D.A."/>
            <person name="Eisen J.A."/>
        </authorList>
    </citation>
    <scope>NUCLEOTIDE SEQUENCE [LARGE SCALE GENOMIC DNA]</scope>
    <source>
        <strain evidence="3 4">Coronado</strain>
    </source>
</reference>
<evidence type="ECO:0000313" key="4">
    <source>
        <dbReference type="Proteomes" id="UP000030988"/>
    </source>
</evidence>
<feature type="transmembrane region" description="Helical" evidence="1">
    <location>
        <begin position="239"/>
        <end position="259"/>
    </location>
</feature>
<keyword evidence="4" id="KW-1185">Reference proteome</keyword>
<dbReference type="GO" id="GO:0016020">
    <property type="term" value="C:membrane"/>
    <property type="evidence" value="ECO:0007669"/>
    <property type="project" value="TreeGrafter"/>
</dbReference>
<comment type="caution">
    <text evidence="3">The sequence shown here is derived from an EMBL/GenBank/DDBJ whole genome shotgun (WGS) entry which is preliminary data.</text>
</comment>
<keyword evidence="1" id="KW-0812">Transmembrane</keyword>
<accession>A0A0B2BV46</accession>
<protein>
    <recommendedName>
        <fullName evidence="2">Acyltransferase 3 domain-containing protein</fullName>
    </recommendedName>
</protein>
<organism evidence="3 4">
    <name type="scientific">Croceibacterium mercuriale</name>
    <dbReference type="NCBI Taxonomy" id="1572751"/>
    <lineage>
        <taxon>Bacteria</taxon>
        <taxon>Pseudomonadati</taxon>
        <taxon>Pseudomonadota</taxon>
        <taxon>Alphaproteobacteria</taxon>
        <taxon>Sphingomonadales</taxon>
        <taxon>Erythrobacteraceae</taxon>
        <taxon>Croceibacterium</taxon>
    </lineage>
</organism>
<proteinExistence type="predicted"/>
<keyword evidence="1" id="KW-1133">Transmembrane helix</keyword>
<dbReference type="Pfam" id="PF01757">
    <property type="entry name" value="Acyl_transf_3"/>
    <property type="match status" value="1"/>
</dbReference>
<dbReference type="OrthoDB" id="9796461at2"/>
<dbReference type="EMBL" id="JTDN01000001">
    <property type="protein sequence ID" value="KHL25279.1"/>
    <property type="molecule type" value="Genomic_DNA"/>
</dbReference>
<gene>
    <name evidence="3" type="ORF">PK98_00555</name>
</gene>
<dbReference type="PANTHER" id="PTHR23028">
    <property type="entry name" value="ACETYLTRANSFERASE"/>
    <property type="match status" value="1"/>
</dbReference>
<dbReference type="AlphaFoldDB" id="A0A0B2BV46"/>
<feature type="transmembrane region" description="Helical" evidence="1">
    <location>
        <begin position="271"/>
        <end position="291"/>
    </location>
</feature>